<sequence>MPNNSGLSGDELFKLRSMRSGMIVDLQIHSPTLKRRVKTEFVGMDGNRSLIFRFPDENKWAGLGGAIYMNNTMIVRCILEDETGEIVAFKVKIIIVITKPSKLIFTSLPESLQSHGLRTEQRAQTRIAALLIDSQERSHIVPCLVRDISNQGCMISIGRDAKGVRPIVDQELELLIPNSEGDDISLSGHVRNKKEDDSRHYFGIKFCDDENDVAKLLSQLLINID</sequence>
<keyword evidence="3" id="KW-0975">Bacterial flagellum</keyword>
<dbReference type="SUPFAM" id="SSF141371">
    <property type="entry name" value="PilZ domain-like"/>
    <property type="match status" value="2"/>
</dbReference>
<organism evidence="6 7">
    <name type="scientific">Paraglaciecola mesophila</name>
    <dbReference type="NCBI Taxonomy" id="197222"/>
    <lineage>
        <taxon>Bacteria</taxon>
        <taxon>Pseudomonadati</taxon>
        <taxon>Pseudomonadota</taxon>
        <taxon>Gammaproteobacteria</taxon>
        <taxon>Alteromonadales</taxon>
        <taxon>Alteromonadaceae</taxon>
        <taxon>Paraglaciecola</taxon>
    </lineage>
</organism>
<dbReference type="InterPro" id="IPR012349">
    <property type="entry name" value="Split_barrel_FMN-bd"/>
</dbReference>
<dbReference type="AlphaFoldDB" id="A0A857JGN7"/>
<keyword evidence="2" id="KW-0547">Nucleotide-binding</keyword>
<dbReference type="Pfam" id="PF12945">
    <property type="entry name" value="PilZNR"/>
    <property type="match status" value="1"/>
</dbReference>
<evidence type="ECO:0000256" key="2">
    <source>
        <dbReference type="ARBA" id="ARBA00022741"/>
    </source>
</evidence>
<gene>
    <name evidence="6" type="ORF">FX988_00286</name>
</gene>
<protein>
    <recommendedName>
        <fullName evidence="8">Flagellar brake protein</fullName>
    </recommendedName>
</protein>
<dbReference type="InterPro" id="IPR009926">
    <property type="entry name" value="T3SS_YcgR_PilZN"/>
</dbReference>
<dbReference type="Gene3D" id="2.30.110.10">
    <property type="entry name" value="Electron Transport, Fmn-binding Protein, Chain A"/>
    <property type="match status" value="1"/>
</dbReference>
<dbReference type="Gene3D" id="2.40.10.220">
    <property type="entry name" value="predicted glycosyltransferase like domains"/>
    <property type="match status" value="1"/>
</dbReference>
<dbReference type="InterPro" id="IPR009875">
    <property type="entry name" value="PilZ_domain"/>
</dbReference>
<evidence type="ECO:0000259" key="4">
    <source>
        <dbReference type="Pfam" id="PF07238"/>
    </source>
</evidence>
<dbReference type="GO" id="GO:0035438">
    <property type="term" value="F:cyclic-di-GMP binding"/>
    <property type="evidence" value="ECO:0007669"/>
    <property type="project" value="InterPro"/>
</dbReference>
<evidence type="ECO:0000256" key="3">
    <source>
        <dbReference type="ARBA" id="ARBA00023143"/>
    </source>
</evidence>
<accession>A0A857JGN7</accession>
<evidence type="ECO:0000313" key="6">
    <source>
        <dbReference type="EMBL" id="QHJ10077.1"/>
    </source>
</evidence>
<evidence type="ECO:0000259" key="5">
    <source>
        <dbReference type="Pfam" id="PF12945"/>
    </source>
</evidence>
<feature type="domain" description="PilZ" evidence="4">
    <location>
        <begin position="118"/>
        <end position="221"/>
    </location>
</feature>
<dbReference type="Pfam" id="PF07238">
    <property type="entry name" value="PilZ"/>
    <property type="match status" value="1"/>
</dbReference>
<evidence type="ECO:0000256" key="1">
    <source>
        <dbReference type="ARBA" id="ARBA00022636"/>
    </source>
</evidence>
<keyword evidence="7" id="KW-1185">Reference proteome</keyword>
<keyword evidence="1" id="KW-0973">c-di-GMP</keyword>
<evidence type="ECO:0000313" key="7">
    <source>
        <dbReference type="Proteomes" id="UP000464524"/>
    </source>
</evidence>
<proteinExistence type="predicted"/>
<evidence type="ECO:0008006" key="8">
    <source>
        <dbReference type="Google" id="ProtNLM"/>
    </source>
</evidence>
<name>A0A857JGN7_9ALTE</name>
<reference evidence="6 7" key="1">
    <citation type="submission" date="2019-12" db="EMBL/GenBank/DDBJ databases">
        <title>Genome sequencing and assembly of endphytes of Porphyra tenera.</title>
        <authorList>
            <person name="Park J.M."/>
            <person name="Shin R."/>
            <person name="Jo S.H."/>
        </authorList>
    </citation>
    <scope>NUCLEOTIDE SEQUENCE [LARGE SCALE GENOMIC DNA]</scope>
    <source>
        <strain evidence="6 7">GPM4</strain>
    </source>
</reference>
<feature type="domain" description="Type III secretion system flagellar brake protein YcgR PilZN" evidence="5">
    <location>
        <begin position="21"/>
        <end position="109"/>
    </location>
</feature>
<dbReference type="KEGG" id="pmes:FX988_00286"/>
<dbReference type="EMBL" id="CP047656">
    <property type="protein sequence ID" value="QHJ10077.1"/>
    <property type="molecule type" value="Genomic_DNA"/>
</dbReference>
<dbReference type="Proteomes" id="UP000464524">
    <property type="component" value="Chromosome"/>
</dbReference>